<dbReference type="HOGENOM" id="CLU_2425375_0_0_5"/>
<dbReference type="EMBL" id="CP000356">
    <property type="protein sequence ID" value="ABF51799.1"/>
    <property type="molecule type" value="Genomic_DNA"/>
</dbReference>
<keyword evidence="1" id="KW-0472">Membrane</keyword>
<evidence type="ECO:0000313" key="2">
    <source>
        <dbReference type="EMBL" id="ABF51799.1"/>
    </source>
</evidence>
<organism evidence="2 3">
    <name type="scientific">Sphingopyxis alaskensis (strain DSM 13593 / LMG 18877 / RB2256)</name>
    <name type="common">Sphingomonas alaskensis</name>
    <dbReference type="NCBI Taxonomy" id="317655"/>
    <lineage>
        <taxon>Bacteria</taxon>
        <taxon>Pseudomonadati</taxon>
        <taxon>Pseudomonadota</taxon>
        <taxon>Alphaproteobacteria</taxon>
        <taxon>Sphingomonadales</taxon>
        <taxon>Sphingomonadaceae</taxon>
        <taxon>Sphingopyxis</taxon>
    </lineage>
</organism>
<name>Q1GX23_SPHAL</name>
<keyword evidence="1" id="KW-0812">Transmembrane</keyword>
<reference evidence="2 3" key="1">
    <citation type="journal article" date="2009" name="Proc. Natl. Acad. Sci. U.S.A.">
        <title>The genomic basis of trophic strategy in marine bacteria.</title>
        <authorList>
            <person name="Lauro F.M."/>
            <person name="McDougald D."/>
            <person name="Thomas T."/>
            <person name="Williams T.J."/>
            <person name="Egan S."/>
            <person name="Rice S."/>
            <person name="DeMaere M.Z."/>
            <person name="Ting L."/>
            <person name="Ertan H."/>
            <person name="Johnson J."/>
            <person name="Ferriera S."/>
            <person name="Lapidus A."/>
            <person name="Anderson I."/>
            <person name="Kyrpides N."/>
            <person name="Munk A.C."/>
            <person name="Detter C."/>
            <person name="Han C.S."/>
            <person name="Brown M.V."/>
            <person name="Robb F.T."/>
            <person name="Kjelleberg S."/>
            <person name="Cavicchioli R."/>
        </authorList>
    </citation>
    <scope>NUCLEOTIDE SEQUENCE [LARGE SCALE GENOMIC DNA]</scope>
    <source>
        <strain evidence="3">DSM 13593 / LMG 18877 / RB2256</strain>
    </source>
</reference>
<accession>Q1GX23</accession>
<sequence length="91" mass="9786">MAASTRRWWDRIFWAVVVVDAIGALTLIFASEGNQDAAGRGVQSGLGIILLIIVAVLAGLGWLFKTPFVRVPVFIAMALPGLWLASAYLSQ</sequence>
<dbReference type="Proteomes" id="UP000006578">
    <property type="component" value="Chromosome"/>
</dbReference>
<keyword evidence="1" id="KW-1133">Transmembrane helix</keyword>
<keyword evidence="3" id="KW-1185">Reference proteome</keyword>
<feature type="transmembrane region" description="Helical" evidence="1">
    <location>
        <begin position="12"/>
        <end position="30"/>
    </location>
</feature>
<evidence type="ECO:0000313" key="3">
    <source>
        <dbReference type="Proteomes" id="UP000006578"/>
    </source>
</evidence>
<dbReference type="KEGG" id="sal:Sala_0073"/>
<evidence type="ECO:0000256" key="1">
    <source>
        <dbReference type="SAM" id="Phobius"/>
    </source>
</evidence>
<gene>
    <name evidence="2" type="ordered locus">Sala_0073</name>
</gene>
<feature type="transmembrane region" description="Helical" evidence="1">
    <location>
        <begin position="71"/>
        <end position="89"/>
    </location>
</feature>
<feature type="transmembrane region" description="Helical" evidence="1">
    <location>
        <begin position="42"/>
        <end position="64"/>
    </location>
</feature>
<protein>
    <submittedName>
        <fullName evidence="2">Uncharacterized protein</fullName>
    </submittedName>
</protein>
<proteinExistence type="predicted"/>
<dbReference type="AlphaFoldDB" id="Q1GX23"/>
<dbReference type="RefSeq" id="WP_011540414.1">
    <property type="nucleotide sequence ID" value="NC_008048.1"/>
</dbReference>